<gene>
    <name evidence="1" type="ORF">G2W53_042926</name>
</gene>
<keyword evidence="2" id="KW-1185">Reference proteome</keyword>
<proteinExistence type="predicted"/>
<organism evidence="1 2">
    <name type="scientific">Senna tora</name>
    <dbReference type="NCBI Taxonomy" id="362788"/>
    <lineage>
        <taxon>Eukaryota</taxon>
        <taxon>Viridiplantae</taxon>
        <taxon>Streptophyta</taxon>
        <taxon>Embryophyta</taxon>
        <taxon>Tracheophyta</taxon>
        <taxon>Spermatophyta</taxon>
        <taxon>Magnoliopsida</taxon>
        <taxon>eudicotyledons</taxon>
        <taxon>Gunneridae</taxon>
        <taxon>Pentapetalae</taxon>
        <taxon>rosids</taxon>
        <taxon>fabids</taxon>
        <taxon>Fabales</taxon>
        <taxon>Fabaceae</taxon>
        <taxon>Caesalpinioideae</taxon>
        <taxon>Cassia clade</taxon>
        <taxon>Senna</taxon>
    </lineage>
</organism>
<dbReference type="EMBL" id="JAAIUW010000013">
    <property type="protein sequence ID" value="KAF7803815.1"/>
    <property type="molecule type" value="Genomic_DNA"/>
</dbReference>
<dbReference type="AlphaFoldDB" id="A0A834SG49"/>
<accession>A0A834SG49</accession>
<evidence type="ECO:0000313" key="2">
    <source>
        <dbReference type="Proteomes" id="UP000634136"/>
    </source>
</evidence>
<comment type="caution">
    <text evidence="1">The sequence shown here is derived from an EMBL/GenBank/DDBJ whole genome shotgun (WGS) entry which is preliminary data.</text>
</comment>
<name>A0A834SG49_9FABA</name>
<protein>
    <submittedName>
        <fullName evidence="1">Uncharacterized protein</fullName>
    </submittedName>
</protein>
<reference evidence="1" key="1">
    <citation type="submission" date="2020-09" db="EMBL/GenBank/DDBJ databases">
        <title>Genome-Enabled Discovery of Anthraquinone Biosynthesis in Senna tora.</title>
        <authorList>
            <person name="Kang S.-H."/>
            <person name="Pandey R.P."/>
            <person name="Lee C.-M."/>
            <person name="Sim J.-S."/>
            <person name="Jeong J.-T."/>
            <person name="Choi B.-S."/>
            <person name="Jung M."/>
            <person name="Ginzburg D."/>
            <person name="Zhao K."/>
            <person name="Won S.Y."/>
            <person name="Oh T.-J."/>
            <person name="Yu Y."/>
            <person name="Kim N.-H."/>
            <person name="Lee O.R."/>
            <person name="Lee T.-H."/>
            <person name="Bashyal P."/>
            <person name="Kim T.-S."/>
            <person name="Lee W.-H."/>
            <person name="Kawkins C."/>
            <person name="Kim C.-K."/>
            <person name="Kim J.S."/>
            <person name="Ahn B.O."/>
            <person name="Rhee S.Y."/>
            <person name="Sohng J.K."/>
        </authorList>
    </citation>
    <scope>NUCLEOTIDE SEQUENCE</scope>
    <source>
        <tissue evidence="1">Leaf</tissue>
    </source>
</reference>
<dbReference type="Proteomes" id="UP000634136">
    <property type="component" value="Unassembled WGS sequence"/>
</dbReference>
<evidence type="ECO:0000313" key="1">
    <source>
        <dbReference type="EMBL" id="KAF7803815.1"/>
    </source>
</evidence>
<sequence>MNDHDLSFGCKLLMTTEPINTSANGRWFDET</sequence>